<feature type="region of interest" description="Disordered" evidence="1">
    <location>
        <begin position="127"/>
        <end position="197"/>
    </location>
</feature>
<dbReference type="AlphaFoldDB" id="A0A0K2SYN3"/>
<keyword evidence="2" id="KW-0732">Signal</keyword>
<evidence type="ECO:0000313" key="3">
    <source>
        <dbReference type="EMBL" id="CDW18670.1"/>
    </source>
</evidence>
<organism evidence="3">
    <name type="scientific">Lepeophtheirus salmonis</name>
    <name type="common">Salmon louse</name>
    <name type="synonym">Caligus salmonis</name>
    <dbReference type="NCBI Taxonomy" id="72036"/>
    <lineage>
        <taxon>Eukaryota</taxon>
        <taxon>Metazoa</taxon>
        <taxon>Ecdysozoa</taxon>
        <taxon>Arthropoda</taxon>
        <taxon>Crustacea</taxon>
        <taxon>Multicrustacea</taxon>
        <taxon>Hexanauplia</taxon>
        <taxon>Copepoda</taxon>
        <taxon>Siphonostomatoida</taxon>
        <taxon>Caligidae</taxon>
        <taxon>Lepeophtheirus</taxon>
    </lineage>
</organism>
<accession>A0A0K2SYN3</accession>
<dbReference type="EMBL" id="HACA01001309">
    <property type="protein sequence ID" value="CDW18670.1"/>
    <property type="molecule type" value="Transcribed_RNA"/>
</dbReference>
<name>A0A0K2SYN3_LEPSM</name>
<proteinExistence type="predicted"/>
<evidence type="ECO:0000256" key="2">
    <source>
        <dbReference type="SAM" id="SignalP"/>
    </source>
</evidence>
<dbReference type="OrthoDB" id="10642833at2759"/>
<sequence length="320" mass="35736">MNLFLIVSSLLCICSVNVHSQRCSRHQFLPSPSFTLDKVCKETKSCANQCQNVQKEVCNYVNQYVCTTYKRYQCLIQNLCSQRNPSNESALSKIKNSKNKFLNNVAYGFMNNVRVARCINSTHCSAKSRSSLPQGPSYQWKSNPTLNSRSKNGYKSGSYNQKSVPRTPMPPLSSDRGTPLSSNSITEYEKKNNGERQKSRTAFCNKRVCSYVPYKESCGLKPLQNCQFLPQKQCKYVCSSSWTCCGQETVPTTTPRPPLPFSHGSVPHSAPSALPVFPGPPAPPTDFNVIVGQPSPDFGIPVEDDDDDYDYNEDFVIVEA</sequence>
<feature type="signal peptide" evidence="2">
    <location>
        <begin position="1"/>
        <end position="20"/>
    </location>
</feature>
<protein>
    <submittedName>
        <fullName evidence="3">Uncharacterized protein</fullName>
    </submittedName>
</protein>
<dbReference type="EMBL" id="HACA01001311">
    <property type="protein sequence ID" value="CDW18672.1"/>
    <property type="molecule type" value="Transcribed_RNA"/>
</dbReference>
<feature type="chain" id="PRO_5013456368" evidence="2">
    <location>
        <begin position="21"/>
        <end position="320"/>
    </location>
</feature>
<reference evidence="3" key="1">
    <citation type="submission" date="2014-05" db="EMBL/GenBank/DDBJ databases">
        <authorList>
            <person name="Chronopoulou M."/>
        </authorList>
    </citation>
    <scope>NUCLEOTIDE SEQUENCE</scope>
    <source>
        <tissue evidence="3">Whole organism</tissue>
    </source>
</reference>
<evidence type="ECO:0000256" key="1">
    <source>
        <dbReference type="SAM" id="MobiDB-lite"/>
    </source>
</evidence>
<feature type="compositionally biased region" description="Basic and acidic residues" evidence="1">
    <location>
        <begin position="187"/>
        <end position="197"/>
    </location>
</feature>
<feature type="compositionally biased region" description="Polar residues" evidence="1">
    <location>
        <begin position="127"/>
        <end position="164"/>
    </location>
</feature>
<feature type="compositionally biased region" description="Polar residues" evidence="1">
    <location>
        <begin position="175"/>
        <end position="186"/>
    </location>
</feature>
<dbReference type="EMBL" id="HACA01001310">
    <property type="protein sequence ID" value="CDW18671.1"/>
    <property type="molecule type" value="Transcribed_RNA"/>
</dbReference>